<keyword evidence="2" id="KW-1185">Reference proteome</keyword>
<sequence length="371" mass="40580">MSDVSMLDLKAYSSYFANGNGTIAGKYGRVLTATDNEHYERIAGLSKDTTRVDTPLEISLLSYAAGVVDVRPIEADAILPANNPRAAGLKLGSAVLKELTEIRFLDPSNTAAVGRYEGMLRFISERNGVSRAEIDAYYRQGIGALIAAEVDAQFNKISFLIDRTKTVGSSYGAVLTRNTQNQYILSYEGYFNGAISTKTLSGASLDDLLAKMAGNRDFVQDDINQVRSQAALIPATLFNRWRGYTPSMVNPYELLTNALVNFYLDPNGRTPAGKNYDVLRGILARGQLAEIVDRDTFITKLVTAISSTLEAMSPGLYARISRELLDYKVLVAVSEIPNDPRYGIFTLTQTAGEEIFVSKKRQAGGLVQVSY</sequence>
<dbReference type="Proteomes" id="UP000269352">
    <property type="component" value="Unassembled WGS sequence"/>
</dbReference>
<dbReference type="AlphaFoldDB" id="A0A388T8S0"/>
<evidence type="ECO:0000313" key="1">
    <source>
        <dbReference type="EMBL" id="GBR72756.1"/>
    </source>
</evidence>
<accession>A0A388T8S0</accession>
<protein>
    <submittedName>
        <fullName evidence="1">Uncharacterized protein</fullName>
    </submittedName>
</protein>
<name>A0A388T8S0_TERA1</name>
<organism evidence="1 2">
    <name type="scientific">Termititenax aidoneus</name>
    <dbReference type="NCBI Taxonomy" id="2218524"/>
    <lineage>
        <taxon>Bacteria</taxon>
        <taxon>Bacillati</taxon>
        <taxon>Candidatus Margulisiibacteriota</taxon>
        <taxon>Candidatus Termititenacia</taxon>
        <taxon>Candidatus Termititenacales</taxon>
        <taxon>Candidatus Termititenacaceae</taxon>
        <taxon>Candidatus Termititenax</taxon>
    </lineage>
</organism>
<comment type="caution">
    <text evidence="1">The sequence shown here is derived from an EMBL/GenBank/DDBJ whole genome shotgun (WGS) entry which is preliminary data.</text>
</comment>
<dbReference type="EMBL" id="BGZN01000002">
    <property type="protein sequence ID" value="GBR72756.1"/>
    <property type="molecule type" value="Genomic_DNA"/>
</dbReference>
<gene>
    <name evidence="1" type="ORF">NO1_0246</name>
</gene>
<reference evidence="1 2" key="1">
    <citation type="journal article" date="2019" name="ISME J.">
        <title>Genome analyses of uncultured TG2/ZB3 bacteria in 'Margulisbacteria' specifically attached to ectosymbiotic spirochetes of protists in the termite gut.</title>
        <authorList>
            <person name="Utami Y.D."/>
            <person name="Kuwahara H."/>
            <person name="Igai K."/>
            <person name="Murakami T."/>
            <person name="Sugaya K."/>
            <person name="Morikawa T."/>
            <person name="Nagura Y."/>
            <person name="Yuki M."/>
            <person name="Deevong P."/>
            <person name="Inoue T."/>
            <person name="Kihara K."/>
            <person name="Lo N."/>
            <person name="Yamada A."/>
            <person name="Ohkuma M."/>
            <person name="Hongoh Y."/>
        </authorList>
    </citation>
    <scope>NUCLEOTIDE SEQUENCE [LARGE SCALE GENOMIC DNA]</scope>
    <source>
        <strain evidence="1">NkOx7-01</strain>
    </source>
</reference>
<proteinExistence type="predicted"/>
<evidence type="ECO:0000313" key="2">
    <source>
        <dbReference type="Proteomes" id="UP000269352"/>
    </source>
</evidence>